<dbReference type="KEGG" id="ath:AT2G05520"/>
<evidence type="ECO:0000256" key="2">
    <source>
        <dbReference type="SAM" id="SignalP"/>
    </source>
</evidence>
<feature type="compositionally biased region" description="Basic and acidic residues" evidence="1">
    <location>
        <begin position="32"/>
        <end position="43"/>
    </location>
</feature>
<reference evidence="4 6" key="3">
    <citation type="submission" date="2019-11" db="EMBL/GenBank/DDBJ databases">
        <authorList>
            <person name="Jiao W.-B."/>
            <person name="Schneeberger K."/>
        </authorList>
    </citation>
    <scope>NUCLEOTIDE SEQUENCE [LARGE SCALE GENOMIC DNA]</scope>
    <source>
        <strain evidence="6">cv. An-1</strain>
    </source>
</reference>
<dbReference type="Proteomes" id="UP000078284">
    <property type="component" value="Chromosome 2"/>
</dbReference>
<gene>
    <name evidence="3" type="ordered locus">AXX17_At2g04610</name>
    <name evidence="4" type="ORF">AN1_LOCUS7570</name>
</gene>
<sequence length="145" mass="14289">MASKALVLLGLFAVLLVVSEVAAASSATVNSESKETVKPDQRGYGDNGGNYNNGGGYQGGGGNYQGGGGNYQGGGGNYQGGGGRYQGGGGRYQGGGGRYQGGGGRQGGGGSGGSYCRHGCCYRGYNGCSRCCSYAGEAVQTQPGH</sequence>
<evidence type="ECO:0000256" key="1">
    <source>
        <dbReference type="SAM" id="MobiDB-lite"/>
    </source>
</evidence>
<accession>A0A178VS66</accession>
<feature type="region of interest" description="Disordered" evidence="1">
    <location>
        <begin position="28"/>
        <end position="51"/>
    </location>
</feature>
<name>A0A178VS66_ARATH</name>
<evidence type="ECO:0000313" key="4">
    <source>
        <dbReference type="EMBL" id="VYS52107.1"/>
    </source>
</evidence>
<dbReference type="EMBL" id="LUHQ01000002">
    <property type="protein sequence ID" value="OAP09287.1"/>
    <property type="molecule type" value="Genomic_DNA"/>
</dbReference>
<dbReference type="Proteomes" id="UP000426265">
    <property type="component" value="Unassembled WGS sequence"/>
</dbReference>
<dbReference type="PANTHER" id="PTHR36732:SF1">
    <property type="entry name" value="GLYCINE RICH PROTEIN 9-RELATED"/>
    <property type="match status" value="1"/>
</dbReference>
<dbReference type="PANTHER" id="PTHR36732">
    <property type="entry name" value="GLYCINE RICH PROTEIN 9-RELATED"/>
    <property type="match status" value="1"/>
</dbReference>
<organism evidence="3 5">
    <name type="scientific">Arabidopsis thaliana</name>
    <name type="common">Mouse-ear cress</name>
    <dbReference type="NCBI Taxonomy" id="3702"/>
    <lineage>
        <taxon>Eukaryota</taxon>
        <taxon>Viridiplantae</taxon>
        <taxon>Streptophyta</taxon>
        <taxon>Embryophyta</taxon>
        <taxon>Tracheophyta</taxon>
        <taxon>Spermatophyta</taxon>
        <taxon>Magnoliopsida</taxon>
        <taxon>eudicotyledons</taxon>
        <taxon>Gunneridae</taxon>
        <taxon>Pentapetalae</taxon>
        <taxon>rosids</taxon>
        <taxon>malvids</taxon>
        <taxon>Brassicales</taxon>
        <taxon>Brassicaceae</taxon>
        <taxon>Camelineae</taxon>
        <taxon>Arabidopsis</taxon>
    </lineage>
</organism>
<evidence type="ECO:0000313" key="6">
    <source>
        <dbReference type="Proteomes" id="UP000426265"/>
    </source>
</evidence>
<evidence type="ECO:0000313" key="3">
    <source>
        <dbReference type="EMBL" id="OAP09287.1"/>
    </source>
</evidence>
<reference evidence="5" key="1">
    <citation type="journal article" date="2016" name="Proc. Natl. Acad. Sci. U.S.A.">
        <title>Chromosome-level assembly of Arabidopsis thaliana Ler reveals the extent of translocation and inversion polymorphisms.</title>
        <authorList>
            <person name="Zapata L."/>
            <person name="Ding J."/>
            <person name="Willing E.M."/>
            <person name="Hartwig B."/>
            <person name="Bezdan D."/>
            <person name="Jiao W.B."/>
            <person name="Patel V."/>
            <person name="Velikkakam James G."/>
            <person name="Koornneef M."/>
            <person name="Ossowski S."/>
            <person name="Schneeberger K."/>
        </authorList>
    </citation>
    <scope>NUCLEOTIDE SEQUENCE [LARGE SCALE GENOMIC DNA]</scope>
    <source>
        <strain evidence="5">cv. Landsberg erecta</strain>
    </source>
</reference>
<reference evidence="3" key="2">
    <citation type="submission" date="2016-03" db="EMBL/GenBank/DDBJ databases">
        <title>Full-length assembly of Arabidopsis thaliana Ler reveals the complement of translocations and inversions.</title>
        <authorList>
            <person name="Zapata L."/>
            <person name="Schneeberger K."/>
            <person name="Ossowski S."/>
        </authorList>
    </citation>
    <scope>NUCLEOTIDE SEQUENCE [LARGE SCALE GENOMIC DNA]</scope>
    <source>
        <tissue evidence="3">Leaf</tissue>
    </source>
</reference>
<keyword evidence="2" id="KW-0732">Signal</keyword>
<dbReference type="Pfam" id="PF07172">
    <property type="entry name" value="GRP"/>
    <property type="match status" value="1"/>
</dbReference>
<dbReference type="EMBL" id="CACRSJ010000105">
    <property type="protein sequence ID" value="VYS52107.1"/>
    <property type="molecule type" value="Genomic_DNA"/>
</dbReference>
<feature type="chain" id="PRO_5038213921" evidence="2">
    <location>
        <begin position="24"/>
        <end position="145"/>
    </location>
</feature>
<dbReference type="InterPro" id="IPR053373">
    <property type="entry name" value="GRP_receptor_kinase_reg"/>
</dbReference>
<dbReference type="InterPro" id="IPR010800">
    <property type="entry name" value="GRP"/>
</dbReference>
<protein>
    <submittedName>
        <fullName evidence="3">GRP3</fullName>
    </submittedName>
</protein>
<dbReference type="ExpressionAtlas" id="A0A178VS66">
    <property type="expression patterns" value="baseline and differential"/>
</dbReference>
<dbReference type="OMA" id="RCCSHAE"/>
<feature type="signal peptide" evidence="2">
    <location>
        <begin position="1"/>
        <end position="23"/>
    </location>
</feature>
<evidence type="ECO:0000313" key="5">
    <source>
        <dbReference type="Proteomes" id="UP000078284"/>
    </source>
</evidence>
<dbReference type="AlphaFoldDB" id="A0A178VS66"/>
<proteinExistence type="predicted"/>